<evidence type="ECO:0000313" key="3">
    <source>
        <dbReference type="EMBL" id="MFI2155440.1"/>
    </source>
</evidence>
<feature type="compositionally biased region" description="Low complexity" evidence="1">
    <location>
        <begin position="1"/>
        <end position="11"/>
    </location>
</feature>
<feature type="region of interest" description="Disordered" evidence="1">
    <location>
        <begin position="1"/>
        <end position="23"/>
    </location>
</feature>
<keyword evidence="2" id="KW-0812">Transmembrane</keyword>
<sequence length="355" mass="34814">MADPTGHTGRSGTRGRAGGTGGDAGATGVGGAIGRIGSAGTAGIGGTAGICGAPGRNVGIAGSVGPPGAIGSVGTAGIGGAAAGRIGSARTTGRLGSTRTLGSAGTGGFRGTDATDGSASAEPPEPARPSGTARGALLSLAVDLVLPLLVYYVARALGAGQASALLLSGAPPALRLLAGAARHRRIDGVDLFFTVLLAAAALVSLIGGGPRVLLFKNAALSLAVGGWALGTAFTGRPLAFQVGQRLHRGGAARARDRIWQDSAPFRRALRVLTALWGAEQLLDGALGSAAAATLPTDAVPLLDRALSLLLLVLTAGATAVYTRRFRIRHALPLFGTPAPATVHRGSPSPASPRPS</sequence>
<dbReference type="RefSeq" id="WP_341846273.1">
    <property type="nucleotide sequence ID" value="NZ_JBIRUT010000002.1"/>
</dbReference>
<dbReference type="EMBL" id="JBIRWM010000002">
    <property type="protein sequence ID" value="MFI2155440.1"/>
    <property type="molecule type" value="Genomic_DNA"/>
</dbReference>
<dbReference type="NCBIfam" id="NF041646">
    <property type="entry name" value="VC0807_fam"/>
    <property type="match status" value="1"/>
</dbReference>
<keyword evidence="2" id="KW-0472">Membrane</keyword>
<comment type="caution">
    <text evidence="3">The sequence shown here is derived from an EMBL/GenBank/DDBJ whole genome shotgun (WGS) entry which is preliminary data.</text>
</comment>
<proteinExistence type="predicted"/>
<name>A0ABW7V4K4_STROI</name>
<dbReference type="Proteomes" id="UP001611397">
    <property type="component" value="Unassembled WGS sequence"/>
</dbReference>
<evidence type="ECO:0000313" key="4">
    <source>
        <dbReference type="Proteomes" id="UP001611397"/>
    </source>
</evidence>
<accession>A0ABW7V4K4</accession>
<keyword evidence="2" id="KW-1133">Transmembrane helix</keyword>
<gene>
    <name evidence="3" type="ORF">ACH49L_07045</name>
</gene>
<reference evidence="3 4" key="1">
    <citation type="submission" date="2024-10" db="EMBL/GenBank/DDBJ databases">
        <title>The Natural Products Discovery Center: Release of the First 8490 Sequenced Strains for Exploring Actinobacteria Biosynthetic Diversity.</title>
        <authorList>
            <person name="Kalkreuter E."/>
            <person name="Kautsar S.A."/>
            <person name="Yang D."/>
            <person name="Bader C.D."/>
            <person name="Teijaro C.N."/>
            <person name="Fluegel L."/>
            <person name="Davis C.M."/>
            <person name="Simpson J.R."/>
            <person name="Lauterbach L."/>
            <person name="Steele A.D."/>
            <person name="Gui C."/>
            <person name="Meng S."/>
            <person name="Li G."/>
            <person name="Viehrig K."/>
            <person name="Ye F."/>
            <person name="Su P."/>
            <person name="Kiefer A.F."/>
            <person name="Nichols A."/>
            <person name="Cepeda A.J."/>
            <person name="Yan W."/>
            <person name="Fan B."/>
            <person name="Jiang Y."/>
            <person name="Adhikari A."/>
            <person name="Zheng C.-J."/>
            <person name="Schuster L."/>
            <person name="Cowan T.M."/>
            <person name="Smanski M.J."/>
            <person name="Chevrette M.G."/>
            <person name="De Carvalho L.P.S."/>
            <person name="Shen B."/>
        </authorList>
    </citation>
    <scope>NUCLEOTIDE SEQUENCE [LARGE SCALE GENOMIC DNA]</scope>
    <source>
        <strain evidence="3 4">NPDC020295</strain>
    </source>
</reference>
<feature type="region of interest" description="Disordered" evidence="1">
    <location>
        <begin position="90"/>
        <end position="132"/>
    </location>
</feature>
<organism evidence="3 4">
    <name type="scientific">Streptomyces olivaceoviridis</name>
    <name type="common">Streptomyces corchorusii</name>
    <dbReference type="NCBI Taxonomy" id="1921"/>
    <lineage>
        <taxon>Bacteria</taxon>
        <taxon>Bacillati</taxon>
        <taxon>Actinomycetota</taxon>
        <taxon>Actinomycetes</taxon>
        <taxon>Kitasatosporales</taxon>
        <taxon>Streptomycetaceae</taxon>
        <taxon>Streptomyces</taxon>
    </lineage>
</organism>
<keyword evidence="4" id="KW-1185">Reference proteome</keyword>
<evidence type="ECO:0000256" key="1">
    <source>
        <dbReference type="SAM" id="MobiDB-lite"/>
    </source>
</evidence>
<protein>
    <submittedName>
        <fullName evidence="3">VC0807 family protein</fullName>
    </submittedName>
</protein>
<feature type="compositionally biased region" description="Low complexity" evidence="1">
    <location>
        <begin position="90"/>
        <end position="103"/>
    </location>
</feature>
<feature type="transmembrane region" description="Helical" evidence="2">
    <location>
        <begin position="189"/>
        <end position="207"/>
    </location>
</feature>
<evidence type="ECO:0000256" key="2">
    <source>
        <dbReference type="SAM" id="Phobius"/>
    </source>
</evidence>